<protein>
    <submittedName>
        <fullName evidence="2">Uncharacterized protein</fullName>
    </submittedName>
</protein>
<reference evidence="2" key="2">
    <citation type="submission" date="2015-02" db="UniProtKB">
        <authorList>
            <consortium name="EnsemblMetazoa"/>
        </authorList>
    </citation>
    <scope>IDENTIFICATION</scope>
</reference>
<evidence type="ECO:0000313" key="3">
    <source>
        <dbReference type="Proteomes" id="UP000014500"/>
    </source>
</evidence>
<dbReference type="Proteomes" id="UP000014500">
    <property type="component" value="Unassembled WGS sequence"/>
</dbReference>
<dbReference type="AlphaFoldDB" id="T1JHI4"/>
<dbReference type="EMBL" id="JH431840">
    <property type="status" value="NOT_ANNOTATED_CDS"/>
    <property type="molecule type" value="Genomic_DNA"/>
</dbReference>
<keyword evidence="1" id="KW-0472">Membrane</keyword>
<keyword evidence="3" id="KW-1185">Reference proteome</keyword>
<evidence type="ECO:0000313" key="2">
    <source>
        <dbReference type="EnsemblMetazoa" id="SMAR013315-PA"/>
    </source>
</evidence>
<organism evidence="2 3">
    <name type="scientific">Strigamia maritima</name>
    <name type="common">European centipede</name>
    <name type="synonym">Geophilus maritimus</name>
    <dbReference type="NCBI Taxonomy" id="126957"/>
    <lineage>
        <taxon>Eukaryota</taxon>
        <taxon>Metazoa</taxon>
        <taxon>Ecdysozoa</taxon>
        <taxon>Arthropoda</taxon>
        <taxon>Myriapoda</taxon>
        <taxon>Chilopoda</taxon>
        <taxon>Pleurostigmophora</taxon>
        <taxon>Geophilomorpha</taxon>
        <taxon>Linotaeniidae</taxon>
        <taxon>Strigamia</taxon>
    </lineage>
</organism>
<evidence type="ECO:0000256" key="1">
    <source>
        <dbReference type="SAM" id="Phobius"/>
    </source>
</evidence>
<keyword evidence="1" id="KW-0812">Transmembrane</keyword>
<sequence>MSFLGYYKWNGRKSDEKRGKKKLLNKHPLVRSCGDKSRRVLSGKRFFLKNIERLHLTFKVVKTSRQQYDKKARSNREFARLLLIETNRAERGKVQVEFSMVAITTFTVIQLVVLSVLVGTILATPGERPGMK</sequence>
<dbReference type="EnsemblMetazoa" id="SMAR013315-RA">
    <property type="protein sequence ID" value="SMAR013315-PA"/>
    <property type="gene ID" value="SMAR013315"/>
</dbReference>
<name>T1JHI4_STRMM</name>
<dbReference type="HOGENOM" id="CLU_1919695_0_0_1"/>
<reference evidence="3" key="1">
    <citation type="submission" date="2011-05" db="EMBL/GenBank/DDBJ databases">
        <authorList>
            <person name="Richards S.R."/>
            <person name="Qu J."/>
            <person name="Jiang H."/>
            <person name="Jhangiani S.N."/>
            <person name="Agravi P."/>
            <person name="Goodspeed R."/>
            <person name="Gross S."/>
            <person name="Mandapat C."/>
            <person name="Jackson L."/>
            <person name="Mathew T."/>
            <person name="Pu L."/>
            <person name="Thornton R."/>
            <person name="Saada N."/>
            <person name="Wilczek-Boney K.B."/>
            <person name="Lee S."/>
            <person name="Kovar C."/>
            <person name="Wu Y."/>
            <person name="Scherer S.E."/>
            <person name="Worley K.C."/>
            <person name="Muzny D.M."/>
            <person name="Gibbs R."/>
        </authorList>
    </citation>
    <scope>NUCLEOTIDE SEQUENCE</scope>
    <source>
        <strain evidence="3">Brora</strain>
    </source>
</reference>
<proteinExistence type="predicted"/>
<keyword evidence="1" id="KW-1133">Transmembrane helix</keyword>
<accession>T1JHI4</accession>
<feature type="transmembrane region" description="Helical" evidence="1">
    <location>
        <begin position="98"/>
        <end position="123"/>
    </location>
</feature>